<sequence>MVGEIWPDVTVEFCIVFKPVTATLYQQTLYCDITGCESPLCLTIKGEGLGPKLEPSYNVMDMRNICIGDKDWYEVTLANKGLIDAPFKMSSPNTTFGHFFSFSPVEDVVPPGACQTVKVTFSSSVLGTFSEDLLLSVKGQPHPRVLNFRGCVIAPTFDFDVTELNFGDVAFGFPQTAICTLFNRSFVPLSFSLHVLGDGLGHPSVSCVEQVNDKLKSQWQGCTAKDRYLRPKEFTVHPESDCVPAMSRITIKVTLCSNTVKRYRLALAVDVEGVGKEIKTLPLNARCTVPCLETRCWSRIPQYILRVSYLEVYFAPQLRGTSSMCVAKAVGRLHCTMRIAVFGSTQPPLDIMLSCIGQGPIVRFQNNHLDFGKIPVLKDVTKSLYLLNQSPIPAHFSLSMRQRKSFWSVDPREGEVPAEGQLELRVVAHLRDTLDFEDKLDVFVQDCGTLTVPVNGRGTGITIVSDKPFAPSIDLGTHFSHGLYQYHFKLTNLGLRTHRMYWRTDGFLNKAQKRGSMGSSRVEKPVFSLNPSRVELFPGQSVDMLLTGSCNTSMVVNERLVCHSIVGNTGSCDCLMTVDISCCFVAPMLSISPNQLHFYLEKVPGKSILPQYKKLLLKNVSTLTLFMDLQTAEPFFLCHGQDSPSSDTAKMMVLDKGRHAELWVCLNPGFCEDQVSRVLDEFLKINYQGHPQQDIVALHGEIHFPNLLLSSTSVDFGCVLNSTEIQREITITNCSPLPVAYRWTFLDQKPTIPRGAESLLLEDEKKHSTEVNTLSSASLLSFSSVSSDSEQRITYCPVKVEEMFDVLPIYGHLQPGEQQCHVEDGPVYEVTLKGEASQISFNLDYTCVDFGQKLFDHVGEAEVILKNSGRVGFDFKVWSFDQNENANQEPSENVLDMHSSQENLKLNIDDIEIIPGQPLVFPSKGYVEAGTATILHVLYLPGVPEKFEKRLWLQVACLPPQEIKVIGEGVFPRVILNLPRKFSQDCYSNLVKQAKVTVKTNGQVEEVTNESKAEDATEASYIPTNKELLEMEIERILVKENALSVTSSCLEFKEQGRLRRWSRLSKCLLPEYVLDFGSVILGRAPSQTLHISNNGSVTVSLTVNHKVLTCTGFNIEFEKVKNLSCGETHSFTVMFDPQGAKLPLGSVCVVLPIQVRGGPTVQVHLCAVVTRPNLVVSTETLEFDTIPCGSCQMKTVQLFNPESVPCKWSIAEEVKLKKVNKFLPFYKRKQQPSPVVFQMLPSAGVLTPGERANVRVKFTPLEEGFYSKHLVVSVAESNEKVLITAQGEGEEPQLEFCPSVMQLGPCLPFTTEMEAEVVVKNPCSFPIEFYCLELDKQYIEEEKILRLMQGYDENNRLSLPPRIAGEGLPQELLDFYQHYSMDKADNNTECDIQIRPTESLENKRPSTALDKTLFLLSELNRDGLRKELGQLLLDPVCRALARHMGVDLSPDSLAAYNRRGIAIIVYGAPKTDTRSTAVSLTQYYGATLLSINAVVSEALLRGTSPAAMTARHLLEQAAAEYSKSVGNTLASLEKTKDLGSEILDNNSSSSCNGEPTDTETTQIALCLGGDITSLKTLLPEPVLTDILSERFQSSDCRCGIVIDGLKSVFTATVSHTLQVVLKAINNRKHIYVVNMFDSYSALQNREKAEQNAKECQQREMAENEKQWLQELDEEEYEALPEERKSIIAQHRQRLTQDQIRLAKEQDRQHEDLKRLKEEELKKNNKKDSKKEIQKEIPKKKLLEVKMSNEKLNRKMSGETLRETRDVSISKEGPSNLLINKDHNDQQHYEEATLLQRESPANTEKLDRYKSSMNELQIEFLAFEQKEVALEKTPIGKSKGKKANYKGPKCAPIETSEDKLCPVDVIPHLIINVEKHCSVIDILIRNPLPSLEEVLDELELGPNGPPIPPSVTFSLVSFPKNRTSTQLNSEYFTFLVPSENDDQSDERKEEEEDIPIAPVKPKVPTKGRDRSAVKESQPAKDKDKKVKETPKGKRKTSAKTKPMESSRNTSHTSLTSLSSEDQQHVSVELKRNQRHEKNLTNFRWTVPSNGEVILKIWFYSETPGIFEHKFNFEMAGNQTQWDLSCKGICTYPTISKDFMTLFAYSKKAEHEEINLHKTYIIKPGYFEFGPLLCSKTRDRYKENKYPDNTERLVIHNISGMEAEINFSFQNDTQAATYLLEPPTMTLKPDEKQELMIWAYPTKVEQIKDSIVCHIKDNPEPVVIKVSCWGVRPELQLDTKNLIFDRTVIHRRVSRTVNLHNDTAFPVFWKLQGIDDQGGLFCVQDQGTIQPKSDFSLTLHVRSKRPCLIKKVLRLEVSDVEKILGIVHTENISVSAEVYDVALDIDPACLEFGTIKVFDEAKSTLRIRNQGKYEVAYRLYSKKPNLDFTFSPQSGKILHDKYVTVQIFCKPKTELNIREQPILACEVIEANLEGKSDPPLVHTQVSVQAVFSRYKITPACDINFGPLVFGGKKTLSFIIENTGVFETRFSIHPMITGYEGSGKKKPHLDSSSRLTIPGSKVKPEYMQKDMSTTQTQMTLGVFSMYPCTAVVLPGSQQVVTVDCSGDQLGRWNQGLLIDICDRDPSDHPDGIPYRLLAEVYKTGIVSDPSSIFEEHFLCHNSHQLSSEQFANAETIYVTEENKFIFNKVLVGQTTKARFKLTNNTKIPCSLNFTIRNIGPKMEKSTLLEDIFHLSPTSLTLSSQSHSFTEVTFNPLVMTTYHGVFEAFMDEANRTMPTHKSKVLEFDILGEGTLPNVCVIKPALKNSSGDPLLQFRRSLIGQRKTQSLVLLNDGNAPAQVQIDMPDKDGVFSLSAAQGNNCSSISTVMLENSSDPDSQSAYRAITKLNVLEKIEFEVSFCSKKAQKFHTKMYLNDSKCKKITVFITGEAFQEMISLENIRRPLPETDVMDGNYEVVDFGDCHVDVTYQESFTMTNHSKDKVLRFEWLPAGPQVSFSPQIGHLHAGCSKELVVLFRSSQPISLSSKPMKCKVTQVVFKDPLEQVLDWDDRQKTLPWTTACKPASAAPSPQPANNKVIKADPELNCSVVDGWHLDLELRINAVCDYAKFSCSTHTINFKDTMLYQTRLQKLQISNEGNVALAFSWKVQIDHGQTDESLTSRPSSGSLNSSIRPSSATENVLSLLSINPKLNPFTVDPCIGIIKPHATQEFNICFSPLEVSQFDGILLCSIPNLQKKDQSPTISVRGHSIMPDCHFDVEESDYISGRRRNPEFRRPLDPNTRVVEFIAVGLSAKSTKRFFVLNPTNKPYSFKWRCEDSNGSPFLCLTPSGILQPKEKAEVHLEYASDQMDVVESSWSFVIDNLSVSVPFLFVGTTRAPLIYLDKALINFKDLLLGTKAEQTINLVSGEEEPFHFSVLESSLLCEDQLSSLVMHPMSGSLEPKERCQLSISFTPNRQGYLSFRVFLKVKRMLEPLALTVKAECFSLDALVQVEQPSGCLRELRPNHIDCIDFERVGISEQSSFRFLVSNLAKCKLDITCDIAGPTNQLQHLKAEPKHATLEVGKQLQISIFFCPLNICNLQDVKLSIMVKNGAAFTLDVKGKGTAPSLDFSFTKHNFGKCFVHSRRIITPTQTLVIRNKDKRDISVQCNFKKTSDLEIDFQPRILTSGADLKIPITFSPQETRRYQEMLDFILNGCVTRQVEILGQGIEMRLEVEDPKHRRINFGSLTIGRKVKKRVVLVNRSTVNLSFSLNFNCNTPLDPKDLSVTPTGQINLKTGESCAAEIQFTPQQHVPKFIVELQAETLCLLHPLLSVTGSCQGVEVHLDQNQLAFGAVVQHCKTSRKVVMINTGDIDGKFCWKTENFPPSLKISPAKGIIGSRMEVPFEVIFAPVQLSNDSRFENLSCIVEGRSSPLTLTVTGSCVPASTNKEVVNFICPVRRSHTQSLPVLNPTNQSCSIRPVIKGEQWTSAPAIEFEPLQNKMIEITYSPLTMTSEGNKHLGSMFFSFPDGTGLLYSLQGTAEAPQAEDTIVLELPAKTQHTQLLSVYNWLLKPQRFCVSLEIVKPEKSDATVSLSGLHFIDVPALTKRNYKLSFFTYKMGQYNTKVTFRSEVSGEYLFYLVTFKATTSQVLSTIELVTTVRQMVSGTVHIENPLPTNVSLTSECKCSDISVPLQHTVPRQSKDPLNFEYLPLQAGETTARLTLSSNELGYFHYDLLLRALPPPMEKTVHFTASLGTNHSVIVKFTNFSRSKTVYSCKTDCPDFFVDKSVTAVAGFQAGSEASVEVCFEPHQLGEVRALLTLSSPAGGAYVFPLYGNCQRPKAQGPFSISSGRVVPIPFKNVFLQSTSFSYQVDNQSFTVKGSETINSKATQNVLVSFEPPPGGGSGPWFGYLTISTQPTKVQTEPYSWVFFLKGYRPVSS</sequence>
<feature type="domain" description="Hydin adenylate kinase-like" evidence="8">
    <location>
        <begin position="1562"/>
        <end position="1605"/>
    </location>
</feature>
<feature type="compositionally biased region" description="Polar residues" evidence="7">
    <location>
        <begin position="3110"/>
        <end position="3128"/>
    </location>
</feature>
<dbReference type="InterPro" id="IPR053879">
    <property type="entry name" value="HYDIN_VesB_CFA65-like_Ig"/>
</dbReference>
<dbReference type="InterPro" id="IPR027417">
    <property type="entry name" value="P-loop_NTPase"/>
</dbReference>
<feature type="domain" description="Hydin adenylate kinase-like" evidence="8">
    <location>
        <begin position="1462"/>
        <end position="1532"/>
    </location>
</feature>
<evidence type="ECO:0008006" key="13">
    <source>
        <dbReference type="Google" id="ProtNLM"/>
    </source>
</evidence>
<evidence type="ECO:0000256" key="3">
    <source>
        <dbReference type="ARBA" id="ARBA00022490"/>
    </source>
</evidence>
<dbReference type="InterPro" id="IPR013783">
    <property type="entry name" value="Ig-like_fold"/>
</dbReference>
<comment type="subcellular location">
    <subcellularLocation>
        <location evidence="1">Cell projection</location>
        <location evidence="1">Cilium</location>
    </subcellularLocation>
    <subcellularLocation>
        <location evidence="2">Cytoplasm</location>
    </subcellularLocation>
</comment>
<feature type="domain" description="HYDIN/VesB/CFA65-like Ig-like" evidence="9">
    <location>
        <begin position="360"/>
        <end position="442"/>
    </location>
</feature>
<protein>
    <recommendedName>
        <fullName evidence="13">Hydrocephalus-inducing protein homolog</fullName>
    </recommendedName>
</protein>
<feature type="coiled-coil region" evidence="6">
    <location>
        <begin position="1639"/>
        <end position="1666"/>
    </location>
</feature>
<dbReference type="GO" id="GO:0003341">
    <property type="term" value="P:cilium movement"/>
    <property type="evidence" value="ECO:0007669"/>
    <property type="project" value="TreeGrafter"/>
</dbReference>
<dbReference type="GO" id="GO:1904158">
    <property type="term" value="P:axonemal central apparatus assembly"/>
    <property type="evidence" value="ECO:0007669"/>
    <property type="project" value="TreeGrafter"/>
</dbReference>
<dbReference type="InterPro" id="IPR033768">
    <property type="entry name" value="Hydin_ADK"/>
</dbReference>
<keyword evidence="6" id="KW-0175">Coiled coil</keyword>
<feature type="compositionally biased region" description="Basic and acidic residues" evidence="7">
    <location>
        <begin position="2020"/>
        <end position="2030"/>
    </location>
</feature>
<accession>A0AAW0NAJ0</accession>
<evidence type="ECO:0000256" key="6">
    <source>
        <dbReference type="SAM" id="Coils"/>
    </source>
</evidence>
<dbReference type="Proteomes" id="UP001460270">
    <property type="component" value="Unassembled WGS sequence"/>
</dbReference>
<name>A0AAW0NAJ0_9GOBI</name>
<feature type="compositionally biased region" description="Basic and acidic residues" evidence="7">
    <location>
        <begin position="1755"/>
        <end position="1768"/>
    </location>
</feature>
<keyword evidence="5" id="KW-0966">Cell projection</keyword>
<dbReference type="InterPro" id="IPR056305">
    <property type="entry name" value="Ig_CFAP65_10th"/>
</dbReference>
<feature type="domain" description="CFAP65 tenth Ig-like" evidence="10">
    <location>
        <begin position="1182"/>
        <end position="1293"/>
    </location>
</feature>
<evidence type="ECO:0000259" key="9">
    <source>
        <dbReference type="Pfam" id="PF22544"/>
    </source>
</evidence>
<feature type="compositionally biased region" description="Low complexity" evidence="7">
    <location>
        <begin position="2004"/>
        <end position="2018"/>
    </location>
</feature>
<feature type="region of interest" description="Disordered" evidence="7">
    <location>
        <begin position="1933"/>
        <end position="2030"/>
    </location>
</feature>
<evidence type="ECO:0000256" key="5">
    <source>
        <dbReference type="ARBA" id="ARBA00023273"/>
    </source>
</evidence>
<organism evidence="11 12">
    <name type="scientific">Mugilogobius chulae</name>
    <name type="common">yellowstripe goby</name>
    <dbReference type="NCBI Taxonomy" id="88201"/>
    <lineage>
        <taxon>Eukaryota</taxon>
        <taxon>Metazoa</taxon>
        <taxon>Chordata</taxon>
        <taxon>Craniata</taxon>
        <taxon>Vertebrata</taxon>
        <taxon>Euteleostomi</taxon>
        <taxon>Actinopterygii</taxon>
        <taxon>Neopterygii</taxon>
        <taxon>Teleostei</taxon>
        <taxon>Neoteleostei</taxon>
        <taxon>Acanthomorphata</taxon>
        <taxon>Gobiaria</taxon>
        <taxon>Gobiiformes</taxon>
        <taxon>Gobioidei</taxon>
        <taxon>Gobiidae</taxon>
        <taxon>Gobionellinae</taxon>
        <taxon>Mugilogobius</taxon>
    </lineage>
</organism>
<feature type="domain" description="HYDIN/VesB/CFA65-like Ig-like" evidence="9">
    <location>
        <begin position="51"/>
        <end position="151"/>
    </location>
</feature>
<feature type="domain" description="HYDIN/VesB/CFA65-like Ig-like" evidence="9">
    <location>
        <begin position="3559"/>
        <end position="3650"/>
    </location>
</feature>
<feature type="region of interest" description="Disordered" evidence="7">
    <location>
        <begin position="1755"/>
        <end position="1781"/>
    </location>
</feature>
<evidence type="ECO:0000313" key="12">
    <source>
        <dbReference type="Proteomes" id="UP001460270"/>
    </source>
</evidence>
<dbReference type="Gene3D" id="3.40.50.300">
    <property type="entry name" value="P-loop containing nucleotide triphosphate hydrolases"/>
    <property type="match status" value="1"/>
</dbReference>
<dbReference type="Pfam" id="PF17213">
    <property type="entry name" value="Hydin_ADK"/>
    <property type="match status" value="2"/>
</dbReference>
<dbReference type="PANTHER" id="PTHR23053:SF0">
    <property type="entry name" value="HYDROCEPHALUS-INDUCING PROTEIN HOMOLOG"/>
    <property type="match status" value="1"/>
</dbReference>
<proteinExistence type="predicted"/>
<feature type="compositionally biased region" description="Acidic residues" evidence="7">
    <location>
        <begin position="1938"/>
        <end position="1953"/>
    </location>
</feature>
<gene>
    <name evidence="11" type="ORF">WMY93_023911</name>
</gene>
<reference evidence="12" key="1">
    <citation type="submission" date="2024-04" db="EMBL/GenBank/DDBJ databases">
        <title>Salinicola lusitanus LLJ914,a marine bacterium isolated from the Okinawa Trough.</title>
        <authorList>
            <person name="Li J."/>
        </authorList>
    </citation>
    <scope>NUCLEOTIDE SEQUENCE [LARGE SCALE GENOMIC DNA]</scope>
</reference>
<evidence type="ECO:0000256" key="4">
    <source>
        <dbReference type="ARBA" id="ARBA00023069"/>
    </source>
</evidence>
<keyword evidence="12" id="KW-1185">Reference proteome</keyword>
<keyword evidence="3" id="KW-0963">Cytoplasm</keyword>
<feature type="region of interest" description="Disordered" evidence="7">
    <location>
        <begin position="1702"/>
        <end position="1734"/>
    </location>
</feature>
<evidence type="ECO:0000313" key="11">
    <source>
        <dbReference type="EMBL" id="KAK7891948.1"/>
    </source>
</evidence>
<evidence type="ECO:0000256" key="2">
    <source>
        <dbReference type="ARBA" id="ARBA00004496"/>
    </source>
</evidence>
<dbReference type="Gene3D" id="2.60.40.10">
    <property type="entry name" value="Immunoglobulins"/>
    <property type="match status" value="23"/>
</dbReference>
<dbReference type="NCBIfam" id="NF012200">
    <property type="entry name" value="choice_anch_D"/>
    <property type="match status" value="2"/>
</dbReference>
<evidence type="ECO:0000259" key="10">
    <source>
        <dbReference type="Pfam" id="PF24291"/>
    </source>
</evidence>
<dbReference type="Pfam" id="PF24291">
    <property type="entry name" value="Ig_CFAP65"/>
    <property type="match status" value="1"/>
</dbReference>
<feature type="region of interest" description="Disordered" evidence="7">
    <location>
        <begin position="3109"/>
        <end position="3128"/>
    </location>
</feature>
<comment type="caution">
    <text evidence="11">The sequence shown here is derived from an EMBL/GenBank/DDBJ whole genome shotgun (WGS) entry which is preliminary data.</text>
</comment>
<dbReference type="PANTHER" id="PTHR23053">
    <property type="entry name" value="DLEC1 DELETED IN LUNG AND ESOPHAGEAL CANCER 1"/>
    <property type="match status" value="1"/>
</dbReference>
<evidence type="ECO:0000259" key="8">
    <source>
        <dbReference type="Pfam" id="PF17213"/>
    </source>
</evidence>
<evidence type="ECO:0000256" key="7">
    <source>
        <dbReference type="SAM" id="MobiDB-lite"/>
    </source>
</evidence>
<dbReference type="Pfam" id="PF22544">
    <property type="entry name" value="HYDIN_VesB_CFA65-like_Ig"/>
    <property type="match status" value="4"/>
</dbReference>
<dbReference type="InterPro" id="IPR033305">
    <property type="entry name" value="Hydin-like"/>
</dbReference>
<evidence type="ECO:0000256" key="1">
    <source>
        <dbReference type="ARBA" id="ARBA00004138"/>
    </source>
</evidence>
<dbReference type="EMBL" id="JBBPFD010000017">
    <property type="protein sequence ID" value="KAK7891948.1"/>
    <property type="molecule type" value="Genomic_DNA"/>
</dbReference>
<keyword evidence="4" id="KW-0969">Cilium</keyword>
<feature type="compositionally biased region" description="Basic and acidic residues" evidence="7">
    <location>
        <begin position="1965"/>
        <end position="1990"/>
    </location>
</feature>
<feature type="domain" description="HYDIN/VesB/CFA65-like Ig-like" evidence="9">
    <location>
        <begin position="3775"/>
        <end position="3872"/>
    </location>
</feature>
<dbReference type="GO" id="GO:0005930">
    <property type="term" value="C:axoneme"/>
    <property type="evidence" value="ECO:0007669"/>
    <property type="project" value="TreeGrafter"/>
</dbReference>